<protein>
    <submittedName>
        <fullName evidence="2">Type I restriction enzyme HsdR N-terminal domain-containing protein</fullName>
    </submittedName>
</protein>
<dbReference type="InterPro" id="IPR029464">
    <property type="entry name" value="HSDR_N"/>
</dbReference>
<evidence type="ECO:0000259" key="1">
    <source>
        <dbReference type="Pfam" id="PF13588"/>
    </source>
</evidence>
<gene>
    <name evidence="2" type="ORF">ACFSR5_12685</name>
</gene>
<keyword evidence="3" id="KW-1185">Reference proteome</keyword>
<evidence type="ECO:0000313" key="2">
    <source>
        <dbReference type="EMBL" id="MFD2548501.1"/>
    </source>
</evidence>
<comment type="caution">
    <text evidence="2">The sequence shown here is derived from an EMBL/GenBank/DDBJ whole genome shotgun (WGS) entry which is preliminary data.</text>
</comment>
<accession>A0ABW5KHP2</accession>
<dbReference type="Proteomes" id="UP001597545">
    <property type="component" value="Unassembled WGS sequence"/>
</dbReference>
<organism evidence="2 3">
    <name type="scientific">Sphingobacterium suaedae</name>
    <dbReference type="NCBI Taxonomy" id="1686402"/>
    <lineage>
        <taxon>Bacteria</taxon>
        <taxon>Pseudomonadati</taxon>
        <taxon>Bacteroidota</taxon>
        <taxon>Sphingobacteriia</taxon>
        <taxon>Sphingobacteriales</taxon>
        <taxon>Sphingobacteriaceae</taxon>
        <taxon>Sphingobacterium</taxon>
    </lineage>
</organism>
<evidence type="ECO:0000313" key="3">
    <source>
        <dbReference type="Proteomes" id="UP001597545"/>
    </source>
</evidence>
<dbReference type="Pfam" id="PF13588">
    <property type="entry name" value="HSDR_N_2"/>
    <property type="match status" value="1"/>
</dbReference>
<sequence length="161" mass="19149">MFEPIPLNLPSYALKITQKFDKLFIFDELRKKDLVLTPEEWVRQHWIHYLHLHKHYPKALMRIEGGLQLNTLRKRSDLLVFNNEGEKILLAEFKAPTVKITEKVFHQIANYNTIHKIPLLLVSNGIQHYYCGIDFRENSFEFLSELPNYNSAVNLQFRLKL</sequence>
<dbReference type="RefSeq" id="WP_380904317.1">
    <property type="nucleotide sequence ID" value="NZ_JBHUEG010000001.1"/>
</dbReference>
<name>A0ABW5KHP2_9SPHI</name>
<reference evidence="3" key="1">
    <citation type="journal article" date="2019" name="Int. J. Syst. Evol. Microbiol.">
        <title>The Global Catalogue of Microorganisms (GCM) 10K type strain sequencing project: providing services to taxonomists for standard genome sequencing and annotation.</title>
        <authorList>
            <consortium name="The Broad Institute Genomics Platform"/>
            <consortium name="The Broad Institute Genome Sequencing Center for Infectious Disease"/>
            <person name="Wu L."/>
            <person name="Ma J."/>
        </authorList>
    </citation>
    <scope>NUCLEOTIDE SEQUENCE [LARGE SCALE GENOMIC DNA]</scope>
    <source>
        <strain evidence="3">KCTC 42662</strain>
    </source>
</reference>
<dbReference type="EMBL" id="JBHULR010000004">
    <property type="protein sequence ID" value="MFD2548501.1"/>
    <property type="molecule type" value="Genomic_DNA"/>
</dbReference>
<feature type="domain" description="Type I restriction enzyme R protein N-terminal" evidence="1">
    <location>
        <begin position="38"/>
        <end position="147"/>
    </location>
</feature>
<proteinExistence type="predicted"/>